<dbReference type="OMA" id="DHCLDFF"/>
<dbReference type="PANTHER" id="PTHR31138:SF1">
    <property type="entry name" value="PDZ DOMAIN-CONTAINING PROTEIN"/>
    <property type="match status" value="1"/>
</dbReference>
<dbReference type="PANTHER" id="PTHR31138">
    <property type="entry name" value="CHROMOSOME 19, WHOLE GENOME SHOTGUN SEQUENCE"/>
    <property type="match status" value="1"/>
</dbReference>
<dbReference type="PROSITE" id="PS50106">
    <property type="entry name" value="PDZ"/>
    <property type="match status" value="2"/>
</dbReference>
<protein>
    <recommendedName>
        <fullName evidence="1">PDZ domain-containing protein</fullName>
    </recommendedName>
</protein>
<evidence type="ECO:0000313" key="3">
    <source>
        <dbReference type="Proteomes" id="UP000030762"/>
    </source>
</evidence>
<dbReference type="InParanoid" id="T0QAL8"/>
<dbReference type="GO" id="GO:0008289">
    <property type="term" value="F:lipid binding"/>
    <property type="evidence" value="ECO:0007669"/>
    <property type="project" value="InterPro"/>
</dbReference>
<feature type="domain" description="PDZ" evidence="1">
    <location>
        <begin position="818"/>
        <end position="898"/>
    </location>
</feature>
<dbReference type="Gene3D" id="3.15.10.10">
    <property type="entry name" value="Bactericidal permeability-increasing protein, domain 1"/>
    <property type="match status" value="1"/>
</dbReference>
<proteinExistence type="predicted"/>
<dbReference type="GeneID" id="19952342"/>
<sequence length="1073" mass="116710">MMQAPPLLPPVLTRLMRFTEGDLVKTPFGDGTFQRKLTQAPGRHVYVVALKRGGILYSQTCWMMPRLPTLSGNEMPHGVHIETRSSGARGSILQYRVAEKSYDVALEDGTTATFAAADLRLACRTRCQTQFGLGTVVAYRAASDSYVVQLDANATAYIQAADVAALDLRLLEKIPKPFSAAQVVAEFNGRVSQEQAEAISAAGENAYLTLRAYCEKNAGALTSISTTFTYGREYSEALASCVNPEIQDAAGRVRAAGERELEKLTKLTELVKHRIDDQMTSNAELAALTEHSKKILQGIGNSIEMRRVADELNRQLQASASSDDGRALIEQFKELLQARVEQQRRRLELLEPTTLLDNLQGTLSPRGLQTKAAAFVQHVSGSMATLDPLELLAQVEELLPNVSRRAAGLLEDGEDLLVRLQSSKQGQKLLEKAKELAHVSDDPDAIRDKVTQAVANVRVDDLAKWGRNLAVDKAARQAFVDQVKDHCLDFLMSVLPTIEVPPIVGTKDEIDYSISVLDLSNFHVPKEKVVVKLGTAADDEVLTMRASSISSLIPGLQWTFAQKYFPYLNGGGAADASVNGGCISLGFRAEKVLSKETGEYEPTLAVSSIEIEIKEELKLTVQGSWFSAVYNVLATLFKELIRDYIASTLEASLIEHVVTLVSALNKHIKGYWPLLLQVLHVTVDQLPVASAWRGAKPLPPPLPHEDDIEFGLTNVPLVLTKRIRTRMATVTGVTVPPTASTTDRDALLSVPLHSTLVGINGLSCAKLTASEVKTLLTTLPAPVVLRFASPSPDDAFAQVAPRRKLRTYDVEFGPGSFGLKLRARPLAPLGVIVAGFIPDRTKDETKAMGAGELSGQIRPGNLLLKANGWDCRDKEFSEVMEHLKTLPRPVTLSFSTSPDGIVTLTEWPPLLELDSRGDHVIVSGFTRLPSMARNSKQVAEGDTLVSINGKAVAKLPYDRIMTLLKEAMDAPPFDVVFGKKSEKKTTSVHFAHGPMGILFGSDRDGSVFVKKFIPGLGPAERSGLVHKGFVLLQVGGKTVSDVDHAQSLLASATPPYSLTVRDLEMEASIAQLY</sequence>
<dbReference type="Gene3D" id="2.30.42.10">
    <property type="match status" value="2"/>
</dbReference>
<dbReference type="SUPFAM" id="SSF50156">
    <property type="entry name" value="PDZ domain-like"/>
    <property type="match status" value="2"/>
</dbReference>
<dbReference type="AlphaFoldDB" id="T0QAL8"/>
<organism evidence="2 3">
    <name type="scientific">Saprolegnia diclina (strain VS20)</name>
    <dbReference type="NCBI Taxonomy" id="1156394"/>
    <lineage>
        <taxon>Eukaryota</taxon>
        <taxon>Sar</taxon>
        <taxon>Stramenopiles</taxon>
        <taxon>Oomycota</taxon>
        <taxon>Saprolegniomycetes</taxon>
        <taxon>Saprolegniales</taxon>
        <taxon>Saprolegniaceae</taxon>
        <taxon>Saprolegnia</taxon>
    </lineage>
</organism>
<accession>T0QAL8</accession>
<dbReference type="EMBL" id="JH767174">
    <property type="protein sequence ID" value="EQC30555.1"/>
    <property type="molecule type" value="Genomic_DNA"/>
</dbReference>
<reference evidence="2 3" key="1">
    <citation type="submission" date="2012-04" db="EMBL/GenBank/DDBJ databases">
        <title>The Genome Sequence of Saprolegnia declina VS20.</title>
        <authorList>
            <consortium name="The Broad Institute Genome Sequencing Platform"/>
            <person name="Russ C."/>
            <person name="Nusbaum C."/>
            <person name="Tyler B."/>
            <person name="van West P."/>
            <person name="Dieguez-Uribeondo J."/>
            <person name="de Bruijn I."/>
            <person name="Tripathy S."/>
            <person name="Jiang R."/>
            <person name="Young S.K."/>
            <person name="Zeng Q."/>
            <person name="Gargeya S."/>
            <person name="Fitzgerald M."/>
            <person name="Haas B."/>
            <person name="Abouelleil A."/>
            <person name="Alvarado L."/>
            <person name="Arachchi H.M."/>
            <person name="Berlin A."/>
            <person name="Chapman S.B."/>
            <person name="Goldberg J."/>
            <person name="Griggs A."/>
            <person name="Gujja S."/>
            <person name="Hansen M."/>
            <person name="Howarth C."/>
            <person name="Imamovic A."/>
            <person name="Larimer J."/>
            <person name="McCowen C."/>
            <person name="Montmayeur A."/>
            <person name="Murphy C."/>
            <person name="Neiman D."/>
            <person name="Pearson M."/>
            <person name="Priest M."/>
            <person name="Roberts A."/>
            <person name="Saif S."/>
            <person name="Shea T."/>
            <person name="Sisk P."/>
            <person name="Sykes S."/>
            <person name="Wortman J."/>
            <person name="Nusbaum C."/>
            <person name="Birren B."/>
        </authorList>
    </citation>
    <scope>NUCLEOTIDE SEQUENCE [LARGE SCALE GENOMIC DNA]</scope>
    <source>
        <strain evidence="2 3">VS20</strain>
    </source>
</reference>
<keyword evidence="3" id="KW-1185">Reference proteome</keyword>
<evidence type="ECO:0000259" key="1">
    <source>
        <dbReference type="PROSITE" id="PS50106"/>
    </source>
</evidence>
<name>T0QAL8_SAPDV</name>
<dbReference type="SUPFAM" id="SSF55394">
    <property type="entry name" value="Bactericidal permeability-increasing protein, BPI"/>
    <property type="match status" value="1"/>
</dbReference>
<dbReference type="Pfam" id="PF00595">
    <property type="entry name" value="PDZ"/>
    <property type="match status" value="1"/>
</dbReference>
<dbReference type="eggNOG" id="ENOG502QS2W">
    <property type="taxonomic scope" value="Eukaryota"/>
</dbReference>
<dbReference type="OrthoDB" id="2157641at2759"/>
<dbReference type="Proteomes" id="UP000030762">
    <property type="component" value="Unassembled WGS sequence"/>
</dbReference>
<feature type="domain" description="PDZ" evidence="1">
    <location>
        <begin position="974"/>
        <end position="1047"/>
    </location>
</feature>
<dbReference type="RefSeq" id="XP_008615881.1">
    <property type="nucleotide sequence ID" value="XM_008617659.1"/>
</dbReference>
<dbReference type="VEuPathDB" id="FungiDB:SDRG_11615"/>
<dbReference type="CDD" id="cd00136">
    <property type="entry name" value="PDZ_canonical"/>
    <property type="match status" value="2"/>
</dbReference>
<gene>
    <name evidence="2" type="ORF">SDRG_11615</name>
</gene>
<dbReference type="InterPro" id="IPR017943">
    <property type="entry name" value="Bactericidal_perm-incr_a/b_dom"/>
</dbReference>
<dbReference type="SMART" id="SM00228">
    <property type="entry name" value="PDZ"/>
    <property type="match status" value="3"/>
</dbReference>
<dbReference type="InterPro" id="IPR001478">
    <property type="entry name" value="PDZ"/>
</dbReference>
<dbReference type="InterPro" id="IPR036034">
    <property type="entry name" value="PDZ_sf"/>
</dbReference>
<evidence type="ECO:0000313" key="2">
    <source>
        <dbReference type="EMBL" id="EQC30555.1"/>
    </source>
</evidence>